<reference evidence="7" key="1">
    <citation type="submission" date="2021-05" db="EMBL/GenBank/DDBJ databases">
        <title>A free-living protist that lacks canonical eukaryotic 1 DNA replication and segregation systems.</title>
        <authorList>
            <person name="Salas-Leiva D.E."/>
            <person name="Tromer E.C."/>
            <person name="Curtis B.A."/>
            <person name="Jerlstrom-Hultqvist J."/>
            <person name="Kolisko M."/>
            <person name="Yi Z."/>
            <person name="Salas-Leiva J.S."/>
            <person name="Gallot-Lavallee L."/>
            <person name="Kops G.J.P.L."/>
            <person name="Archibald J.M."/>
            <person name="Simpson A.G.B."/>
            <person name="Roger A.J."/>
        </authorList>
    </citation>
    <scope>NUCLEOTIDE SEQUENCE</scope>
    <source>
        <strain evidence="7">BICM</strain>
    </source>
</reference>
<dbReference type="GO" id="GO:0006357">
    <property type="term" value="P:regulation of transcription by RNA polymerase II"/>
    <property type="evidence" value="ECO:0007669"/>
    <property type="project" value="InterPro"/>
</dbReference>
<dbReference type="SMART" id="SM01014">
    <property type="entry name" value="ARID"/>
    <property type="match status" value="1"/>
</dbReference>
<dbReference type="InterPro" id="IPR036431">
    <property type="entry name" value="ARID_dom_sf"/>
</dbReference>
<evidence type="ECO:0000256" key="4">
    <source>
        <dbReference type="ARBA" id="ARBA00023242"/>
    </source>
</evidence>
<dbReference type="InterPro" id="IPR001606">
    <property type="entry name" value="ARID_dom"/>
</dbReference>
<feature type="region of interest" description="Disordered" evidence="5">
    <location>
        <begin position="109"/>
        <end position="144"/>
    </location>
</feature>
<accession>A0A8J6B5F8</accession>
<evidence type="ECO:0000313" key="8">
    <source>
        <dbReference type="Proteomes" id="UP000717585"/>
    </source>
</evidence>
<keyword evidence="2" id="KW-0238">DNA-binding</keyword>
<dbReference type="Proteomes" id="UP000717585">
    <property type="component" value="Unassembled WGS sequence"/>
</dbReference>
<comment type="caution">
    <text evidence="7">The sequence shown here is derived from an EMBL/GenBank/DDBJ whole genome shotgun (WGS) entry which is preliminary data.</text>
</comment>
<gene>
    <name evidence="7" type="ORF">J8273_7767</name>
</gene>
<dbReference type="OrthoDB" id="8709537at2759"/>
<feature type="domain" description="ARID" evidence="6">
    <location>
        <begin position="8"/>
        <end position="99"/>
    </location>
</feature>
<proteinExistence type="predicted"/>
<dbReference type="Pfam" id="PF01388">
    <property type="entry name" value="ARID"/>
    <property type="match status" value="1"/>
</dbReference>
<keyword evidence="3" id="KW-0804">Transcription</keyword>
<dbReference type="GO" id="GO:0003677">
    <property type="term" value="F:DNA binding"/>
    <property type="evidence" value="ECO:0007669"/>
    <property type="project" value="UniProtKB-KW"/>
</dbReference>
<dbReference type="GO" id="GO:0005634">
    <property type="term" value="C:nucleus"/>
    <property type="evidence" value="ECO:0007669"/>
    <property type="project" value="TreeGrafter"/>
</dbReference>
<dbReference type="SUPFAM" id="SSF46774">
    <property type="entry name" value="ARID-like"/>
    <property type="match status" value="1"/>
</dbReference>
<evidence type="ECO:0000256" key="5">
    <source>
        <dbReference type="SAM" id="MobiDB-lite"/>
    </source>
</evidence>
<keyword evidence="4" id="KW-0539">Nucleus</keyword>
<dbReference type="PROSITE" id="PS51011">
    <property type="entry name" value="ARID"/>
    <property type="match status" value="1"/>
</dbReference>
<keyword evidence="1" id="KW-0805">Transcription regulation</keyword>
<keyword evidence="8" id="KW-1185">Reference proteome</keyword>
<dbReference type="Gene3D" id="1.10.150.60">
    <property type="entry name" value="ARID DNA-binding domain"/>
    <property type="match status" value="1"/>
</dbReference>
<evidence type="ECO:0000313" key="7">
    <source>
        <dbReference type="EMBL" id="KAG9390417.1"/>
    </source>
</evidence>
<evidence type="ECO:0000256" key="2">
    <source>
        <dbReference type="ARBA" id="ARBA00023125"/>
    </source>
</evidence>
<dbReference type="PANTHER" id="PTHR15348:SF0">
    <property type="entry name" value="PROTEIN DEAD RINGER"/>
    <property type="match status" value="1"/>
</dbReference>
<evidence type="ECO:0000256" key="3">
    <source>
        <dbReference type="ARBA" id="ARBA00023163"/>
    </source>
</evidence>
<evidence type="ECO:0000259" key="6">
    <source>
        <dbReference type="PROSITE" id="PS51011"/>
    </source>
</evidence>
<name>A0A8J6B5F8_9EUKA</name>
<evidence type="ECO:0000256" key="1">
    <source>
        <dbReference type="ARBA" id="ARBA00023015"/>
    </source>
</evidence>
<dbReference type="EMBL" id="JAHDYR010000064">
    <property type="protein sequence ID" value="KAG9390417.1"/>
    <property type="molecule type" value="Genomic_DNA"/>
</dbReference>
<dbReference type="InterPro" id="IPR045147">
    <property type="entry name" value="ARI3A/B/C"/>
</dbReference>
<organism evidence="7 8">
    <name type="scientific">Carpediemonas membranifera</name>
    <dbReference type="NCBI Taxonomy" id="201153"/>
    <lineage>
        <taxon>Eukaryota</taxon>
        <taxon>Metamonada</taxon>
        <taxon>Carpediemonas-like organisms</taxon>
        <taxon>Carpediemonas</taxon>
    </lineage>
</organism>
<dbReference type="PANTHER" id="PTHR15348">
    <property type="entry name" value="AT-RICH INTERACTIVE DOMAIN-CONTAINING PROTEIN ARID DOMAIN- CONTAINING PROTEIN DEAD RINGER PROTEIN B-CELL REGULATOR OF IGH TRANSCRIPTION BRIGHT"/>
    <property type="match status" value="1"/>
</dbReference>
<dbReference type="AlphaFoldDB" id="A0A8J6B5F8"/>
<dbReference type="SMART" id="SM00501">
    <property type="entry name" value="BRIGHT"/>
    <property type="match status" value="1"/>
</dbReference>
<sequence length="561" mass="62697">MARRTVEEIKTDPFNADVFQRYQRDNPAGRWPIVGHSPLDFKILYNSVRERGGVSEISRTKRWKDVARALSLPNSVTNAGFVLSTQWAKFLKPIEDEDNARESAPLLRETLQPVTPAQPAPRPQSQPRTYRPQRDAPSQELSESMVPIASDLSRTMLSPTIDDLDIFDSLPPMVDAHPSKTAPHEVSGSQMAIQPYSQPGLNGFILRDQASRLSQHIKRPRWDETGVSNGLDLYASINEDQYTPHEDGVPVQVLSGILASMTAALHSASKDHHGKQPFDALQPMISFIAGLSDTALLHTARAWPHSLFMICHQEFSDHVARRMVFNDCVDTLYVKSPKKWSGQSWPAGNVVRLQILDWNLPADEYTSAVASAMLCYPKLNQLMLDCRSWVELADLDHFVDRMVHVTTLGLDFDPYMAGKHTSLTTLMFRSMPSLGGDIAPQVARIANAFDLTSISCNFQTISPFFVHLVTLIVDSIKSVRKIFVDKGEVSLVRLSSVFPNVKLVSLNNCTIHDSIPSVSYKLSMINCRRVKDDGEYEVVTATEQNGVIREMSSDMQALIKV</sequence>
<protein>
    <submittedName>
        <fullName evidence="7">ARID/BRIGHT DNA binding domain</fullName>
    </submittedName>
</protein>